<reference evidence="2" key="1">
    <citation type="submission" date="2020-11" db="EMBL/GenBank/DDBJ databases">
        <authorList>
            <consortium name="DOE Joint Genome Institute"/>
            <person name="Ahrendt S."/>
            <person name="Riley R."/>
            <person name="Andreopoulos W."/>
            <person name="Labutti K."/>
            <person name="Pangilinan J."/>
            <person name="Ruiz-Duenas F.J."/>
            <person name="Barrasa J.M."/>
            <person name="Sanchez-Garcia M."/>
            <person name="Camarero S."/>
            <person name="Miyauchi S."/>
            <person name="Serrano A."/>
            <person name="Linde D."/>
            <person name="Babiker R."/>
            <person name="Drula E."/>
            <person name="Ayuso-Fernandez I."/>
            <person name="Pacheco R."/>
            <person name="Padilla G."/>
            <person name="Ferreira P."/>
            <person name="Barriuso J."/>
            <person name="Kellner H."/>
            <person name="Castanera R."/>
            <person name="Alfaro M."/>
            <person name="Ramirez L."/>
            <person name="Pisabarro A.G."/>
            <person name="Kuo A."/>
            <person name="Tritt A."/>
            <person name="Lipzen A."/>
            <person name="He G."/>
            <person name="Yan M."/>
            <person name="Ng V."/>
            <person name="Cullen D."/>
            <person name="Martin F."/>
            <person name="Rosso M.-N."/>
            <person name="Henrissat B."/>
            <person name="Hibbett D."/>
            <person name="Martinez A.T."/>
            <person name="Grigoriev I.V."/>
        </authorList>
    </citation>
    <scope>NUCLEOTIDE SEQUENCE</scope>
    <source>
        <strain evidence="2">CBS 247.69</strain>
    </source>
</reference>
<sequence>MIVGGFYCDTDYHRPDRMPACKARLRLRPTTHPHYPQHTLPHHHPIPAANVLQGGTKRDETRRGRRCGCVGVDATVTVSPICAGPVDPLFFFTFFFLSTFVFFFLIDCWLL</sequence>
<keyword evidence="1" id="KW-0472">Membrane</keyword>
<dbReference type="EMBL" id="MU150248">
    <property type="protein sequence ID" value="KAF9465285.1"/>
    <property type="molecule type" value="Genomic_DNA"/>
</dbReference>
<gene>
    <name evidence="2" type="ORF">BDZ94DRAFT_1254168</name>
</gene>
<evidence type="ECO:0000313" key="2">
    <source>
        <dbReference type="EMBL" id="KAF9465285.1"/>
    </source>
</evidence>
<accession>A0A9P5YAR5</accession>
<keyword evidence="3" id="KW-1185">Reference proteome</keyword>
<feature type="transmembrane region" description="Helical" evidence="1">
    <location>
        <begin position="89"/>
        <end position="110"/>
    </location>
</feature>
<dbReference type="Proteomes" id="UP000807353">
    <property type="component" value="Unassembled WGS sequence"/>
</dbReference>
<name>A0A9P5YAR5_9AGAR</name>
<feature type="non-terminal residue" evidence="2">
    <location>
        <position position="111"/>
    </location>
</feature>
<organism evidence="2 3">
    <name type="scientific">Collybia nuda</name>
    <dbReference type="NCBI Taxonomy" id="64659"/>
    <lineage>
        <taxon>Eukaryota</taxon>
        <taxon>Fungi</taxon>
        <taxon>Dikarya</taxon>
        <taxon>Basidiomycota</taxon>
        <taxon>Agaricomycotina</taxon>
        <taxon>Agaricomycetes</taxon>
        <taxon>Agaricomycetidae</taxon>
        <taxon>Agaricales</taxon>
        <taxon>Tricholomatineae</taxon>
        <taxon>Clitocybaceae</taxon>
        <taxon>Collybia</taxon>
    </lineage>
</organism>
<proteinExistence type="predicted"/>
<evidence type="ECO:0000313" key="3">
    <source>
        <dbReference type="Proteomes" id="UP000807353"/>
    </source>
</evidence>
<comment type="caution">
    <text evidence="2">The sequence shown here is derived from an EMBL/GenBank/DDBJ whole genome shotgun (WGS) entry which is preliminary data.</text>
</comment>
<keyword evidence="1" id="KW-1133">Transmembrane helix</keyword>
<keyword evidence="1" id="KW-0812">Transmembrane</keyword>
<dbReference type="AlphaFoldDB" id="A0A9P5YAR5"/>
<evidence type="ECO:0000256" key="1">
    <source>
        <dbReference type="SAM" id="Phobius"/>
    </source>
</evidence>
<protein>
    <submittedName>
        <fullName evidence="2">Uncharacterized protein</fullName>
    </submittedName>
</protein>